<protein>
    <submittedName>
        <fullName evidence="1">Uncharacterized protein</fullName>
    </submittedName>
</protein>
<proteinExistence type="predicted"/>
<name>A0A151M955_ALLMI</name>
<accession>A0A151M955</accession>
<evidence type="ECO:0000313" key="1">
    <source>
        <dbReference type="EMBL" id="KYO21029.1"/>
    </source>
</evidence>
<reference evidence="1 2" key="1">
    <citation type="journal article" date="2012" name="Genome Biol.">
        <title>Sequencing three crocodilian genomes to illuminate the evolution of archosaurs and amniotes.</title>
        <authorList>
            <person name="St John J.A."/>
            <person name="Braun E.L."/>
            <person name="Isberg S.R."/>
            <person name="Miles L.G."/>
            <person name="Chong A.Y."/>
            <person name="Gongora J."/>
            <person name="Dalzell P."/>
            <person name="Moran C."/>
            <person name="Bed'hom B."/>
            <person name="Abzhanov A."/>
            <person name="Burgess S.C."/>
            <person name="Cooksey A.M."/>
            <person name="Castoe T.A."/>
            <person name="Crawford N.G."/>
            <person name="Densmore L.D."/>
            <person name="Drew J.C."/>
            <person name="Edwards S.V."/>
            <person name="Faircloth B.C."/>
            <person name="Fujita M.K."/>
            <person name="Greenwold M.J."/>
            <person name="Hoffmann F.G."/>
            <person name="Howard J.M."/>
            <person name="Iguchi T."/>
            <person name="Janes D.E."/>
            <person name="Khan S.Y."/>
            <person name="Kohno S."/>
            <person name="de Koning A.J."/>
            <person name="Lance S.L."/>
            <person name="McCarthy F.M."/>
            <person name="McCormack J.E."/>
            <person name="Merchant M.E."/>
            <person name="Peterson D.G."/>
            <person name="Pollock D.D."/>
            <person name="Pourmand N."/>
            <person name="Raney B.J."/>
            <person name="Roessler K.A."/>
            <person name="Sanford J.R."/>
            <person name="Sawyer R.H."/>
            <person name="Schmidt C.J."/>
            <person name="Triplett E.W."/>
            <person name="Tuberville T.D."/>
            <person name="Venegas-Anaya M."/>
            <person name="Howard J.T."/>
            <person name="Jarvis E.D."/>
            <person name="Guillette L.J.Jr."/>
            <person name="Glenn T.C."/>
            <person name="Green R.E."/>
            <person name="Ray D.A."/>
        </authorList>
    </citation>
    <scope>NUCLEOTIDE SEQUENCE [LARGE SCALE GENOMIC DNA]</scope>
    <source>
        <strain evidence="1">KSC_2009_1</strain>
    </source>
</reference>
<organism evidence="1 2">
    <name type="scientific">Alligator mississippiensis</name>
    <name type="common">American alligator</name>
    <dbReference type="NCBI Taxonomy" id="8496"/>
    <lineage>
        <taxon>Eukaryota</taxon>
        <taxon>Metazoa</taxon>
        <taxon>Chordata</taxon>
        <taxon>Craniata</taxon>
        <taxon>Vertebrata</taxon>
        <taxon>Euteleostomi</taxon>
        <taxon>Archelosauria</taxon>
        <taxon>Archosauria</taxon>
        <taxon>Crocodylia</taxon>
        <taxon>Alligatoridae</taxon>
        <taxon>Alligatorinae</taxon>
        <taxon>Alligator</taxon>
    </lineage>
</organism>
<gene>
    <name evidence="1" type="ORF">Y1Q_0001344</name>
</gene>
<sequence>MRKVPEIWFGDCSEMKKDALFKALIYHHRTLGESLILSHHQTPGEAFPCSIFKNRLRLPQGLQEHMGYSPSQHILHFPISVEDNFKDSPSNSIYFKLGLSQIRK</sequence>
<evidence type="ECO:0000313" key="2">
    <source>
        <dbReference type="Proteomes" id="UP000050525"/>
    </source>
</evidence>
<dbReference type="EMBL" id="AKHW03006295">
    <property type="protein sequence ID" value="KYO21029.1"/>
    <property type="molecule type" value="Genomic_DNA"/>
</dbReference>
<dbReference type="AlphaFoldDB" id="A0A151M955"/>
<dbReference type="Proteomes" id="UP000050525">
    <property type="component" value="Unassembled WGS sequence"/>
</dbReference>
<keyword evidence="2" id="KW-1185">Reference proteome</keyword>
<comment type="caution">
    <text evidence="1">The sequence shown here is derived from an EMBL/GenBank/DDBJ whole genome shotgun (WGS) entry which is preliminary data.</text>
</comment>